<reference evidence="1 2" key="1">
    <citation type="submission" date="2014-01" db="EMBL/GenBank/DDBJ databases">
        <title>Genome sequence and analysis of Xanthomonas arboricola pv. pruni.</title>
        <authorList>
            <person name="Fujikawa T."/>
            <person name="Nakazono-Nagaoka E."/>
        </authorList>
    </citation>
    <scope>NUCLEOTIDE SEQUENCE [LARGE SCALE GENOMIC DNA]</scope>
    <source>
        <strain evidence="2">MAFF 301420</strain>
    </source>
</reference>
<evidence type="ECO:0000313" key="1">
    <source>
        <dbReference type="EMBL" id="GAE54371.1"/>
    </source>
</evidence>
<dbReference type="EMBL" id="BAVC01000061">
    <property type="protein sequence ID" value="GAE54371.1"/>
    <property type="molecule type" value="Genomic_DNA"/>
</dbReference>
<comment type="caution">
    <text evidence="1">The sequence shown here is derived from an EMBL/GenBank/DDBJ whole genome shotgun (WGS) entry which is preliminary data.</text>
</comment>
<evidence type="ECO:0000313" key="2">
    <source>
        <dbReference type="Proteomes" id="UP000019084"/>
    </source>
</evidence>
<dbReference type="AlphaFoldDB" id="W4SCX9"/>
<proteinExistence type="predicted"/>
<accession>W4SCX9</accession>
<protein>
    <submittedName>
        <fullName evidence="1">Uncharacterized protein</fullName>
    </submittedName>
</protein>
<name>W4SCX9_9XANT</name>
<dbReference type="Proteomes" id="UP000019084">
    <property type="component" value="Unassembled WGS sequence"/>
</dbReference>
<gene>
    <name evidence="1" type="ORF">XPR_1006</name>
</gene>
<sequence>MTGELLSFAAAIGAAGWDRFTAGGAAWRAAPSGSVAAAREALTRKKPNEVPCVSVPGRLLCIIRVSGDVHYPWRTADRGRVRLRLAVGYAVLRALPAPRVPRAPSMEDHRSENPNGS</sequence>
<organism evidence="1 2">
    <name type="scientific">Xanthomonas arboricola pv. pruni MAFF 301420</name>
    <dbReference type="NCBI Taxonomy" id="1418095"/>
    <lineage>
        <taxon>Bacteria</taxon>
        <taxon>Pseudomonadati</taxon>
        <taxon>Pseudomonadota</taxon>
        <taxon>Gammaproteobacteria</taxon>
        <taxon>Lysobacterales</taxon>
        <taxon>Lysobacteraceae</taxon>
        <taxon>Xanthomonas</taxon>
    </lineage>
</organism>